<dbReference type="PANTHER" id="PTHR12329:SF16">
    <property type="entry name" value="BAG FAMILY MOLECULAR CHAPERONE REGULATOR 1"/>
    <property type="match status" value="1"/>
</dbReference>
<dbReference type="AlphaFoldDB" id="A0A1S3HAN8"/>
<evidence type="ECO:0000259" key="4">
    <source>
        <dbReference type="PROSITE" id="PS51035"/>
    </source>
</evidence>
<dbReference type="PANTHER" id="PTHR12329">
    <property type="entry name" value="BCL2-ASSOCIATED ATHANOGENE"/>
    <property type="match status" value="1"/>
</dbReference>
<feature type="domain" description="BAG" evidence="4">
    <location>
        <begin position="113"/>
        <end position="193"/>
    </location>
</feature>
<dbReference type="GO" id="GO:0016020">
    <property type="term" value="C:membrane"/>
    <property type="evidence" value="ECO:0007669"/>
    <property type="project" value="TreeGrafter"/>
</dbReference>
<dbReference type="GO" id="GO:0050821">
    <property type="term" value="P:protein stabilization"/>
    <property type="evidence" value="ECO:0007669"/>
    <property type="project" value="TreeGrafter"/>
</dbReference>
<reference evidence="6" key="1">
    <citation type="submission" date="2025-08" db="UniProtKB">
        <authorList>
            <consortium name="RefSeq"/>
        </authorList>
    </citation>
    <scope>IDENTIFICATION</scope>
    <source>
        <tissue evidence="6">Gonads</tissue>
    </source>
</reference>
<gene>
    <name evidence="6" type="primary">LOC106161646</name>
</gene>
<dbReference type="STRING" id="7574.A0A1S3HAN8"/>
<dbReference type="Pfam" id="PF02179">
    <property type="entry name" value="BAG"/>
    <property type="match status" value="1"/>
</dbReference>
<dbReference type="GO" id="GO:0000774">
    <property type="term" value="F:adenyl-nucleotide exchange factor activity"/>
    <property type="evidence" value="ECO:0007669"/>
    <property type="project" value="TreeGrafter"/>
</dbReference>
<dbReference type="GeneID" id="106161646"/>
<name>A0A1S3HAN8_LINAN</name>
<dbReference type="Gene3D" id="1.20.58.120">
    <property type="entry name" value="BAG domain"/>
    <property type="match status" value="1"/>
</dbReference>
<dbReference type="InterPro" id="IPR000626">
    <property type="entry name" value="Ubiquitin-like_dom"/>
</dbReference>
<dbReference type="SUPFAM" id="SSF63491">
    <property type="entry name" value="BAG domain"/>
    <property type="match status" value="1"/>
</dbReference>
<accession>A0A1S3HAN8</accession>
<evidence type="ECO:0000313" key="5">
    <source>
        <dbReference type="Proteomes" id="UP000085678"/>
    </source>
</evidence>
<evidence type="ECO:0000259" key="3">
    <source>
        <dbReference type="PROSITE" id="PS50053"/>
    </source>
</evidence>
<proteinExistence type="predicted"/>
<dbReference type="Gene3D" id="3.10.20.90">
    <property type="entry name" value="Phosphatidylinositol 3-kinase Catalytic Subunit, Chain A, domain 1"/>
    <property type="match status" value="1"/>
</dbReference>
<dbReference type="GO" id="GO:0005829">
    <property type="term" value="C:cytosol"/>
    <property type="evidence" value="ECO:0007669"/>
    <property type="project" value="TreeGrafter"/>
</dbReference>
<dbReference type="InterPro" id="IPR036533">
    <property type="entry name" value="BAG_dom_sf"/>
</dbReference>
<dbReference type="GO" id="GO:0005634">
    <property type="term" value="C:nucleus"/>
    <property type="evidence" value="ECO:0007669"/>
    <property type="project" value="TreeGrafter"/>
</dbReference>
<organism evidence="5 6">
    <name type="scientific">Lingula anatina</name>
    <name type="common">Brachiopod</name>
    <name type="synonym">Lingula unguis</name>
    <dbReference type="NCBI Taxonomy" id="7574"/>
    <lineage>
        <taxon>Eukaryota</taxon>
        <taxon>Metazoa</taxon>
        <taxon>Spiralia</taxon>
        <taxon>Lophotrochozoa</taxon>
        <taxon>Brachiopoda</taxon>
        <taxon>Linguliformea</taxon>
        <taxon>Lingulata</taxon>
        <taxon>Lingulida</taxon>
        <taxon>Linguloidea</taxon>
        <taxon>Lingulidae</taxon>
        <taxon>Lingula</taxon>
    </lineage>
</organism>
<sequence length="204" mass="22983">MAADGVNELRLKLVHGQSHHNLLLALPTEEAGDVLTVRHLAKEVFIATGVPIPGQRLIFKGKSLKDPSEHLSKLGMKQDSKIMLIGKKPSPFEDAILNQLSTVEKAQEKTEKKQSEITLELDGIHRNYFPKDLKGEALAKLSKRLGMCTEDYMRILERLDSISIPESHNEGRLRRKTLVTKVQKCLDRIDCLSQGINEMLSRRP</sequence>
<keyword evidence="2" id="KW-0143">Chaperone</keyword>
<evidence type="ECO:0000256" key="1">
    <source>
        <dbReference type="ARBA" id="ARBA00022374"/>
    </source>
</evidence>
<dbReference type="Pfam" id="PF00240">
    <property type="entry name" value="ubiquitin"/>
    <property type="match status" value="1"/>
</dbReference>
<dbReference type="Proteomes" id="UP000085678">
    <property type="component" value="Unplaced"/>
</dbReference>
<dbReference type="KEGG" id="lak:106161646"/>
<dbReference type="InterPro" id="IPR003103">
    <property type="entry name" value="BAG_domain"/>
</dbReference>
<dbReference type="OrthoDB" id="417450at2759"/>
<dbReference type="InterPro" id="IPR029071">
    <property type="entry name" value="Ubiquitin-like_domsf"/>
</dbReference>
<dbReference type="RefSeq" id="XP_013394116.1">
    <property type="nucleotide sequence ID" value="XM_013538662.2"/>
</dbReference>
<dbReference type="InParanoid" id="A0A1S3HAN8"/>
<dbReference type="GO" id="GO:0051087">
    <property type="term" value="F:protein-folding chaperone binding"/>
    <property type="evidence" value="ECO:0007669"/>
    <property type="project" value="InterPro"/>
</dbReference>
<dbReference type="SMART" id="SM00264">
    <property type="entry name" value="BAG"/>
    <property type="match status" value="1"/>
</dbReference>
<feature type="domain" description="Ubiquitin-like" evidence="3">
    <location>
        <begin position="36"/>
        <end position="91"/>
    </location>
</feature>
<evidence type="ECO:0000313" key="6">
    <source>
        <dbReference type="RefSeq" id="XP_013394116.1"/>
    </source>
</evidence>
<protein>
    <recommendedName>
        <fullName evidence="1">BAG family molecular chaperone regulator 1</fullName>
    </recommendedName>
</protein>
<dbReference type="PROSITE" id="PS50053">
    <property type="entry name" value="UBIQUITIN_2"/>
    <property type="match status" value="1"/>
</dbReference>
<keyword evidence="5" id="KW-1185">Reference proteome</keyword>
<dbReference type="SUPFAM" id="SSF54236">
    <property type="entry name" value="Ubiquitin-like"/>
    <property type="match status" value="1"/>
</dbReference>
<evidence type="ECO:0000256" key="2">
    <source>
        <dbReference type="ARBA" id="ARBA00023186"/>
    </source>
</evidence>
<dbReference type="InterPro" id="IPR039773">
    <property type="entry name" value="BAG_chaperone_regulator"/>
</dbReference>
<dbReference type="PROSITE" id="PS51035">
    <property type="entry name" value="BAG"/>
    <property type="match status" value="1"/>
</dbReference>
<dbReference type="CDD" id="cd01812">
    <property type="entry name" value="Ubl_BAG1"/>
    <property type="match status" value="1"/>
</dbReference>